<dbReference type="AlphaFoldDB" id="W2WXG7"/>
<proteinExistence type="predicted"/>
<evidence type="ECO:0000313" key="1">
    <source>
        <dbReference type="EMBL" id="ETP14868.1"/>
    </source>
</evidence>
<dbReference type="EMBL" id="ANIX01002016">
    <property type="protein sequence ID" value="ETP14868.1"/>
    <property type="molecule type" value="Genomic_DNA"/>
</dbReference>
<feature type="non-terminal residue" evidence="1">
    <location>
        <position position="62"/>
    </location>
</feature>
<comment type="caution">
    <text evidence="1">The sequence shown here is derived from an EMBL/GenBank/DDBJ whole genome shotgun (WGS) entry which is preliminary data.</text>
</comment>
<name>W2WXG7_PHYNI</name>
<gene>
    <name evidence="1" type="ORF">F441_10227</name>
</gene>
<dbReference type="Proteomes" id="UP000018958">
    <property type="component" value="Unassembled WGS sequence"/>
</dbReference>
<organism evidence="1 2">
    <name type="scientific">Phytophthora nicotianae CJ01A1</name>
    <dbReference type="NCBI Taxonomy" id="1317063"/>
    <lineage>
        <taxon>Eukaryota</taxon>
        <taxon>Sar</taxon>
        <taxon>Stramenopiles</taxon>
        <taxon>Oomycota</taxon>
        <taxon>Peronosporomycetes</taxon>
        <taxon>Peronosporales</taxon>
        <taxon>Peronosporaceae</taxon>
        <taxon>Phytophthora</taxon>
    </lineage>
</organism>
<protein>
    <submittedName>
        <fullName evidence="1">Uncharacterized protein</fullName>
    </submittedName>
</protein>
<accession>W2WXG7</accession>
<reference evidence="1 2" key="1">
    <citation type="submission" date="2013-11" db="EMBL/GenBank/DDBJ databases">
        <title>The Genome Sequence of Phytophthora parasitica CJ01A1.</title>
        <authorList>
            <consortium name="The Broad Institute Genomics Platform"/>
            <person name="Russ C."/>
            <person name="Tyler B."/>
            <person name="Panabieres F."/>
            <person name="Shan W."/>
            <person name="Tripathy S."/>
            <person name="Grunwald N."/>
            <person name="Machado M."/>
            <person name="Johnson C.S."/>
            <person name="Walker B."/>
            <person name="Young S.K."/>
            <person name="Zeng Q."/>
            <person name="Gargeya S."/>
            <person name="Fitzgerald M."/>
            <person name="Haas B."/>
            <person name="Abouelleil A."/>
            <person name="Allen A.W."/>
            <person name="Alvarado L."/>
            <person name="Arachchi H.M."/>
            <person name="Berlin A.M."/>
            <person name="Chapman S.B."/>
            <person name="Gainer-Dewar J."/>
            <person name="Goldberg J."/>
            <person name="Griggs A."/>
            <person name="Gujja S."/>
            <person name="Hansen M."/>
            <person name="Howarth C."/>
            <person name="Imamovic A."/>
            <person name="Ireland A."/>
            <person name="Larimer J."/>
            <person name="McCowan C."/>
            <person name="Murphy C."/>
            <person name="Pearson M."/>
            <person name="Poon T.W."/>
            <person name="Priest M."/>
            <person name="Roberts A."/>
            <person name="Saif S."/>
            <person name="Shea T."/>
            <person name="Sisk P."/>
            <person name="Sykes S."/>
            <person name="Wortman J."/>
            <person name="Nusbaum C."/>
            <person name="Birren B."/>
        </authorList>
    </citation>
    <scope>NUCLEOTIDE SEQUENCE [LARGE SCALE GENOMIC DNA]</scope>
    <source>
        <strain evidence="1 2">CJ01A1</strain>
    </source>
</reference>
<sequence length="62" mass="6339">MATPTATTTAGAAPRVSERVGLEFAHALPSHSVSQPSICPQQAATFGGSKKKPAKDGVWAYA</sequence>
<evidence type="ECO:0000313" key="2">
    <source>
        <dbReference type="Proteomes" id="UP000018958"/>
    </source>
</evidence>